<sequence length="239" mass="27150">MPALLRRLFIITLRSWGREGVLRSWGRDSSGMSACSLAMDGLCCAWQKYERAFACGDGFGAYKCLLCLLFAFLRVSFRAGLDSSCSVLVGFVRGIFSVRYSKIALMKTRSQICIPPVGITVTTPQLRRHEEFKRTQFVVNVFHPKQLRPEKPQIAEIVKARLHLPVESVIYLSKFRTVDSLSKGFGLAYDTAADAEKYEPPYKLKKMGVFVKKGKTTFKKDDRAKKIPYVQQKAFQKKK</sequence>
<dbReference type="InterPro" id="IPR012678">
    <property type="entry name" value="Ribosomal_uL23/eL15/eS24_sf"/>
</dbReference>
<dbReference type="GO" id="GO:0003735">
    <property type="term" value="F:structural constituent of ribosome"/>
    <property type="evidence" value="ECO:0007669"/>
    <property type="project" value="InterPro"/>
</dbReference>
<protein>
    <submittedName>
        <fullName evidence="3">Uncharacterized protein</fullName>
    </submittedName>
</protein>
<dbReference type="GO" id="GO:1990904">
    <property type="term" value="C:ribonucleoprotein complex"/>
    <property type="evidence" value="ECO:0007669"/>
    <property type="project" value="UniProtKB-KW"/>
</dbReference>
<dbReference type="PANTHER" id="PTHR10496">
    <property type="entry name" value="40S RIBOSOMAL PROTEIN S24"/>
    <property type="match status" value="1"/>
</dbReference>
<evidence type="ECO:0000313" key="4">
    <source>
        <dbReference type="Proteomes" id="UP000824469"/>
    </source>
</evidence>
<proteinExistence type="predicted"/>
<keyword evidence="1" id="KW-0689">Ribosomal protein</keyword>
<evidence type="ECO:0000313" key="3">
    <source>
        <dbReference type="EMBL" id="KAH9289374.1"/>
    </source>
</evidence>
<dbReference type="InterPro" id="IPR053709">
    <property type="entry name" value="eRP_eS24_sf"/>
</dbReference>
<dbReference type="EMBL" id="JAHRHJ020003813">
    <property type="protein sequence ID" value="KAH9289374.1"/>
    <property type="molecule type" value="Genomic_DNA"/>
</dbReference>
<evidence type="ECO:0000256" key="1">
    <source>
        <dbReference type="ARBA" id="ARBA00022980"/>
    </source>
</evidence>
<dbReference type="Proteomes" id="UP000824469">
    <property type="component" value="Unassembled WGS sequence"/>
</dbReference>
<dbReference type="GO" id="GO:0005840">
    <property type="term" value="C:ribosome"/>
    <property type="evidence" value="ECO:0007669"/>
    <property type="project" value="UniProtKB-KW"/>
</dbReference>
<evidence type="ECO:0000256" key="2">
    <source>
        <dbReference type="ARBA" id="ARBA00023274"/>
    </source>
</evidence>
<dbReference type="SUPFAM" id="SSF54189">
    <property type="entry name" value="Ribosomal proteins S24e, L23 and L15e"/>
    <property type="match status" value="1"/>
</dbReference>
<dbReference type="AlphaFoldDB" id="A0AA38F1L0"/>
<accession>A0AA38F1L0</accession>
<dbReference type="Gene3D" id="3.30.70.3370">
    <property type="match status" value="1"/>
</dbReference>
<gene>
    <name evidence="3" type="ORF">KI387_033491</name>
</gene>
<keyword evidence="4" id="KW-1185">Reference proteome</keyword>
<comment type="caution">
    <text evidence="3">The sequence shown here is derived from an EMBL/GenBank/DDBJ whole genome shotgun (WGS) entry which is preliminary data.</text>
</comment>
<dbReference type="Pfam" id="PF01282">
    <property type="entry name" value="Ribosomal_S24e"/>
    <property type="match status" value="1"/>
</dbReference>
<keyword evidence="2" id="KW-0687">Ribonucleoprotein</keyword>
<name>A0AA38F1L0_TAXCH</name>
<dbReference type="InterPro" id="IPR001976">
    <property type="entry name" value="Ribosomal_eS24"/>
</dbReference>
<reference evidence="3 4" key="1">
    <citation type="journal article" date="2021" name="Nat. Plants">
        <title>The Taxus genome provides insights into paclitaxel biosynthesis.</title>
        <authorList>
            <person name="Xiong X."/>
            <person name="Gou J."/>
            <person name="Liao Q."/>
            <person name="Li Y."/>
            <person name="Zhou Q."/>
            <person name="Bi G."/>
            <person name="Li C."/>
            <person name="Du R."/>
            <person name="Wang X."/>
            <person name="Sun T."/>
            <person name="Guo L."/>
            <person name="Liang H."/>
            <person name="Lu P."/>
            <person name="Wu Y."/>
            <person name="Zhang Z."/>
            <person name="Ro D.K."/>
            <person name="Shang Y."/>
            <person name="Huang S."/>
            <person name="Yan J."/>
        </authorList>
    </citation>
    <scope>NUCLEOTIDE SEQUENCE [LARGE SCALE GENOMIC DNA]</scope>
    <source>
        <strain evidence="3">Ta-2019</strain>
    </source>
</reference>
<dbReference type="GO" id="GO:0006412">
    <property type="term" value="P:translation"/>
    <property type="evidence" value="ECO:0007669"/>
    <property type="project" value="InterPro"/>
</dbReference>
<organism evidence="3 4">
    <name type="scientific">Taxus chinensis</name>
    <name type="common">Chinese yew</name>
    <name type="synonym">Taxus wallichiana var. chinensis</name>
    <dbReference type="NCBI Taxonomy" id="29808"/>
    <lineage>
        <taxon>Eukaryota</taxon>
        <taxon>Viridiplantae</taxon>
        <taxon>Streptophyta</taxon>
        <taxon>Embryophyta</taxon>
        <taxon>Tracheophyta</taxon>
        <taxon>Spermatophyta</taxon>
        <taxon>Pinopsida</taxon>
        <taxon>Pinidae</taxon>
        <taxon>Conifers II</taxon>
        <taxon>Cupressales</taxon>
        <taxon>Taxaceae</taxon>
        <taxon>Taxus</taxon>
    </lineage>
</organism>